<name>A0ABW2XWC0_9ACTN</name>
<evidence type="ECO:0000256" key="6">
    <source>
        <dbReference type="ARBA" id="ARBA00022703"/>
    </source>
</evidence>
<evidence type="ECO:0000256" key="18">
    <source>
        <dbReference type="ARBA" id="ARBA00043210"/>
    </source>
</evidence>
<comment type="catalytic activity">
    <reaction evidence="22">
        <text>dodecanoyl-CoA + H2O = dodecanoate + CoA + H(+)</text>
        <dbReference type="Rhea" id="RHEA:30135"/>
        <dbReference type="ChEBI" id="CHEBI:15377"/>
        <dbReference type="ChEBI" id="CHEBI:15378"/>
        <dbReference type="ChEBI" id="CHEBI:18262"/>
        <dbReference type="ChEBI" id="CHEBI:57287"/>
        <dbReference type="ChEBI" id="CHEBI:57375"/>
    </reaction>
    <physiologicalReaction direction="left-to-right" evidence="22">
        <dbReference type="Rhea" id="RHEA:30136"/>
    </physiologicalReaction>
</comment>
<keyword evidence="9" id="KW-0809">Transit peptide</keyword>
<reference evidence="27" key="1">
    <citation type="journal article" date="2019" name="Int. J. Syst. Evol. Microbiol.">
        <title>The Global Catalogue of Microorganisms (GCM) 10K type strain sequencing project: providing services to taxonomists for standard genome sequencing and annotation.</title>
        <authorList>
            <consortium name="The Broad Institute Genomics Platform"/>
            <consortium name="The Broad Institute Genome Sequencing Center for Infectious Disease"/>
            <person name="Wu L."/>
            <person name="Ma J."/>
        </authorList>
    </citation>
    <scope>NUCLEOTIDE SEQUENCE [LARGE SCALE GENOMIC DNA]</scope>
    <source>
        <strain evidence="27">JCM 9371</strain>
    </source>
</reference>
<dbReference type="RefSeq" id="WP_131761530.1">
    <property type="nucleotide sequence ID" value="NZ_CAACUY010000172.1"/>
</dbReference>
<accession>A0ABW2XWC0</accession>
<evidence type="ECO:0000256" key="15">
    <source>
        <dbReference type="ARBA" id="ARBA00038456"/>
    </source>
</evidence>
<keyword evidence="8" id="KW-0276">Fatty acid metabolism</keyword>
<gene>
    <name evidence="26" type="ORF">ACFQZM_39835</name>
</gene>
<evidence type="ECO:0000256" key="9">
    <source>
        <dbReference type="ARBA" id="ARBA00022946"/>
    </source>
</evidence>
<dbReference type="Gene3D" id="3.10.129.10">
    <property type="entry name" value="Hotdog Thioesterase"/>
    <property type="match status" value="1"/>
</dbReference>
<dbReference type="Pfam" id="PF03061">
    <property type="entry name" value="4HBT"/>
    <property type="match status" value="1"/>
</dbReference>
<comment type="subcellular location">
    <subcellularLocation>
        <location evidence="3">Cell projection</location>
        <location evidence="3">Ruffle membrane</location>
    </subcellularLocation>
    <subcellularLocation>
        <location evidence="2">Cytoplasm</location>
    </subcellularLocation>
    <subcellularLocation>
        <location evidence="1">Membrane</location>
        <topology evidence="1">Peripheral membrane protein</topology>
    </subcellularLocation>
</comment>
<comment type="catalytic activity">
    <reaction evidence="21">
        <text>decanoyl-CoA + H2O = decanoate + CoA + H(+)</text>
        <dbReference type="Rhea" id="RHEA:40059"/>
        <dbReference type="ChEBI" id="CHEBI:15377"/>
        <dbReference type="ChEBI" id="CHEBI:15378"/>
        <dbReference type="ChEBI" id="CHEBI:27689"/>
        <dbReference type="ChEBI" id="CHEBI:57287"/>
        <dbReference type="ChEBI" id="CHEBI:61430"/>
    </reaction>
    <physiologicalReaction direction="left-to-right" evidence="21">
        <dbReference type="Rhea" id="RHEA:40060"/>
    </physiologicalReaction>
</comment>
<evidence type="ECO:0000256" key="8">
    <source>
        <dbReference type="ARBA" id="ARBA00022832"/>
    </source>
</evidence>
<feature type="region of interest" description="Disordered" evidence="24">
    <location>
        <begin position="1"/>
        <end position="22"/>
    </location>
</feature>
<keyword evidence="11" id="KW-0472">Membrane</keyword>
<feature type="domain" description="Thioesterase" evidence="25">
    <location>
        <begin position="134"/>
        <end position="206"/>
    </location>
</feature>
<feature type="compositionally biased region" description="Basic and acidic residues" evidence="24">
    <location>
        <begin position="1"/>
        <end position="17"/>
    </location>
</feature>
<comment type="caution">
    <text evidence="26">The sequence shown here is derived from an EMBL/GenBank/DDBJ whole genome shotgun (WGS) entry which is preliminary data.</text>
</comment>
<keyword evidence="27" id="KW-1185">Reference proteome</keyword>
<evidence type="ECO:0000256" key="24">
    <source>
        <dbReference type="SAM" id="MobiDB-lite"/>
    </source>
</evidence>
<evidence type="ECO:0000256" key="4">
    <source>
        <dbReference type="ARBA" id="ARBA00022475"/>
    </source>
</evidence>
<evidence type="ECO:0000313" key="26">
    <source>
        <dbReference type="EMBL" id="MFD0690696.1"/>
    </source>
</evidence>
<evidence type="ECO:0000256" key="14">
    <source>
        <dbReference type="ARBA" id="ARBA00037002"/>
    </source>
</evidence>
<organism evidence="26 27">
    <name type="scientific">Actinomadura fibrosa</name>
    <dbReference type="NCBI Taxonomy" id="111802"/>
    <lineage>
        <taxon>Bacteria</taxon>
        <taxon>Bacillati</taxon>
        <taxon>Actinomycetota</taxon>
        <taxon>Actinomycetes</taxon>
        <taxon>Streptosporangiales</taxon>
        <taxon>Thermomonosporaceae</taxon>
        <taxon>Actinomadura</taxon>
    </lineage>
</organism>
<evidence type="ECO:0000256" key="12">
    <source>
        <dbReference type="ARBA" id="ARBA00023273"/>
    </source>
</evidence>
<evidence type="ECO:0000256" key="20">
    <source>
        <dbReference type="ARBA" id="ARBA00047734"/>
    </source>
</evidence>
<dbReference type="InterPro" id="IPR029069">
    <property type="entry name" value="HotDog_dom_sf"/>
</dbReference>
<keyword evidence="7 26" id="KW-0378">Hydrolase</keyword>
<evidence type="ECO:0000256" key="16">
    <source>
        <dbReference type="ARBA" id="ARBA00038848"/>
    </source>
</evidence>
<sequence length="229" mass="24425">MTDPNAREDPPAEHPDTHPGLVGRAAESEALADAVRRLIVLCTATTAPAEATMAAARGLNAIADALERHVPDPPLPKTLLHDPADGQADFGTRMPFDTVIGRHNPLALPLDLALEPPKAVLTGTFTRPYEGPPGCVHGAVLAASFDLVFAAANVIARLPGPTARLEIVYRRPTALGVPCRFEGEVESQDGRRVRTVGRLVQGDRVTVEATGDFVFLDRAAIARMAERLR</sequence>
<dbReference type="EC" id="3.1.2.2" evidence="16"/>
<keyword evidence="6" id="KW-0053">Apoptosis</keyword>
<evidence type="ECO:0000256" key="23">
    <source>
        <dbReference type="ARBA" id="ARBA00048180"/>
    </source>
</evidence>
<dbReference type="PANTHER" id="PTHR12418">
    <property type="entry name" value="ACYL-COENZYME A THIOESTERASE THEM4"/>
    <property type="match status" value="1"/>
</dbReference>
<dbReference type="SUPFAM" id="SSF54637">
    <property type="entry name" value="Thioesterase/thiol ester dehydrase-isomerase"/>
    <property type="match status" value="1"/>
</dbReference>
<dbReference type="InterPro" id="IPR006683">
    <property type="entry name" value="Thioestr_dom"/>
</dbReference>
<evidence type="ECO:0000256" key="1">
    <source>
        <dbReference type="ARBA" id="ARBA00004170"/>
    </source>
</evidence>
<comment type="catalytic activity">
    <reaction evidence="23">
        <text>tetradecanoyl-CoA + H2O = tetradecanoate + CoA + H(+)</text>
        <dbReference type="Rhea" id="RHEA:40119"/>
        <dbReference type="ChEBI" id="CHEBI:15377"/>
        <dbReference type="ChEBI" id="CHEBI:15378"/>
        <dbReference type="ChEBI" id="CHEBI:30807"/>
        <dbReference type="ChEBI" id="CHEBI:57287"/>
        <dbReference type="ChEBI" id="CHEBI:57385"/>
    </reaction>
    <physiologicalReaction direction="left-to-right" evidence="23">
        <dbReference type="Rhea" id="RHEA:40120"/>
    </physiologicalReaction>
</comment>
<keyword evidence="12" id="KW-0966">Cell projection</keyword>
<dbReference type="GO" id="GO:0016787">
    <property type="term" value="F:hydrolase activity"/>
    <property type="evidence" value="ECO:0007669"/>
    <property type="project" value="UniProtKB-KW"/>
</dbReference>
<comment type="catalytic activity">
    <reaction evidence="14">
        <text>(9Z)-octadecenoyl-CoA + H2O = (9Z)-octadecenoate + CoA + H(+)</text>
        <dbReference type="Rhea" id="RHEA:40139"/>
        <dbReference type="ChEBI" id="CHEBI:15377"/>
        <dbReference type="ChEBI" id="CHEBI:15378"/>
        <dbReference type="ChEBI" id="CHEBI:30823"/>
        <dbReference type="ChEBI" id="CHEBI:57287"/>
        <dbReference type="ChEBI" id="CHEBI:57387"/>
    </reaction>
    <physiologicalReaction direction="left-to-right" evidence="14">
        <dbReference type="Rhea" id="RHEA:40140"/>
    </physiologicalReaction>
</comment>
<comment type="catalytic activity">
    <reaction evidence="13">
        <text>(5Z,8Z,11Z,14Z)-eicosatetraenoyl-CoA + H2O = (5Z,8Z,11Z,14Z)-eicosatetraenoate + CoA + H(+)</text>
        <dbReference type="Rhea" id="RHEA:40151"/>
        <dbReference type="ChEBI" id="CHEBI:15377"/>
        <dbReference type="ChEBI" id="CHEBI:15378"/>
        <dbReference type="ChEBI" id="CHEBI:32395"/>
        <dbReference type="ChEBI" id="CHEBI:57287"/>
        <dbReference type="ChEBI" id="CHEBI:57368"/>
    </reaction>
    <physiologicalReaction direction="left-to-right" evidence="13">
        <dbReference type="Rhea" id="RHEA:40152"/>
    </physiologicalReaction>
</comment>
<keyword evidence="10" id="KW-0443">Lipid metabolism</keyword>
<evidence type="ECO:0000256" key="22">
    <source>
        <dbReference type="ARBA" id="ARBA00048074"/>
    </source>
</evidence>
<evidence type="ECO:0000256" key="19">
    <source>
        <dbReference type="ARBA" id="ARBA00047588"/>
    </source>
</evidence>
<evidence type="ECO:0000256" key="17">
    <source>
        <dbReference type="ARBA" id="ARBA00040123"/>
    </source>
</evidence>
<evidence type="ECO:0000256" key="2">
    <source>
        <dbReference type="ARBA" id="ARBA00004496"/>
    </source>
</evidence>
<dbReference type="InterPro" id="IPR052365">
    <property type="entry name" value="THEM4/THEM5_acyl-CoA_thioest"/>
</dbReference>
<evidence type="ECO:0000256" key="21">
    <source>
        <dbReference type="ARBA" id="ARBA00047969"/>
    </source>
</evidence>
<dbReference type="Proteomes" id="UP001597063">
    <property type="component" value="Unassembled WGS sequence"/>
</dbReference>
<evidence type="ECO:0000259" key="25">
    <source>
        <dbReference type="Pfam" id="PF03061"/>
    </source>
</evidence>
<evidence type="ECO:0000313" key="27">
    <source>
        <dbReference type="Proteomes" id="UP001597063"/>
    </source>
</evidence>
<keyword evidence="5" id="KW-0963">Cytoplasm</keyword>
<evidence type="ECO:0000256" key="10">
    <source>
        <dbReference type="ARBA" id="ARBA00023098"/>
    </source>
</evidence>
<comment type="catalytic activity">
    <reaction evidence="20">
        <text>hexadecanoyl-CoA + H2O = hexadecanoate + CoA + H(+)</text>
        <dbReference type="Rhea" id="RHEA:16645"/>
        <dbReference type="ChEBI" id="CHEBI:7896"/>
        <dbReference type="ChEBI" id="CHEBI:15377"/>
        <dbReference type="ChEBI" id="CHEBI:15378"/>
        <dbReference type="ChEBI" id="CHEBI:57287"/>
        <dbReference type="ChEBI" id="CHEBI:57379"/>
        <dbReference type="EC" id="3.1.2.2"/>
    </reaction>
    <physiologicalReaction direction="left-to-right" evidence="20">
        <dbReference type="Rhea" id="RHEA:16646"/>
    </physiologicalReaction>
</comment>
<comment type="catalytic activity">
    <reaction evidence="19">
        <text>octanoyl-CoA + H2O = octanoate + CoA + H(+)</text>
        <dbReference type="Rhea" id="RHEA:30143"/>
        <dbReference type="ChEBI" id="CHEBI:15377"/>
        <dbReference type="ChEBI" id="CHEBI:15378"/>
        <dbReference type="ChEBI" id="CHEBI:25646"/>
        <dbReference type="ChEBI" id="CHEBI:57287"/>
        <dbReference type="ChEBI" id="CHEBI:57386"/>
    </reaction>
    <physiologicalReaction direction="left-to-right" evidence="19">
        <dbReference type="Rhea" id="RHEA:30144"/>
    </physiologicalReaction>
</comment>
<evidence type="ECO:0000256" key="3">
    <source>
        <dbReference type="ARBA" id="ARBA00004632"/>
    </source>
</evidence>
<evidence type="ECO:0000256" key="11">
    <source>
        <dbReference type="ARBA" id="ARBA00023136"/>
    </source>
</evidence>
<keyword evidence="4" id="KW-1003">Cell membrane</keyword>
<evidence type="ECO:0000256" key="13">
    <source>
        <dbReference type="ARBA" id="ARBA00035852"/>
    </source>
</evidence>
<evidence type="ECO:0000256" key="7">
    <source>
        <dbReference type="ARBA" id="ARBA00022801"/>
    </source>
</evidence>
<evidence type="ECO:0000256" key="5">
    <source>
        <dbReference type="ARBA" id="ARBA00022490"/>
    </source>
</evidence>
<comment type="similarity">
    <text evidence="15">Belongs to the THEM4/THEM5 thioesterase family.</text>
</comment>
<dbReference type="PANTHER" id="PTHR12418:SF19">
    <property type="entry name" value="ACYL-COENZYME A THIOESTERASE THEM4"/>
    <property type="match status" value="1"/>
</dbReference>
<protein>
    <recommendedName>
        <fullName evidence="17">Acyl-coenzyme A thioesterase THEM4</fullName>
        <ecNumber evidence="16">3.1.2.2</ecNumber>
    </recommendedName>
    <alternativeName>
        <fullName evidence="18">Thioesterase superfamily member 4</fullName>
    </alternativeName>
</protein>
<dbReference type="EMBL" id="JBHTGP010000018">
    <property type="protein sequence ID" value="MFD0690696.1"/>
    <property type="molecule type" value="Genomic_DNA"/>
</dbReference>
<proteinExistence type="inferred from homology"/>